<keyword evidence="1" id="KW-0732">Signal</keyword>
<evidence type="ECO:0000256" key="1">
    <source>
        <dbReference type="SAM" id="SignalP"/>
    </source>
</evidence>
<dbReference type="Proteomes" id="UP000335415">
    <property type="component" value="Unassembled WGS sequence"/>
</dbReference>
<comment type="caution">
    <text evidence="2">The sequence shown here is derived from an EMBL/GenBank/DDBJ whole genome shotgun (WGS) entry which is preliminary data.</text>
</comment>
<dbReference type="Pfam" id="PF12889">
    <property type="entry name" value="DUF3829"/>
    <property type="match status" value="1"/>
</dbReference>
<feature type="signal peptide" evidence="1">
    <location>
        <begin position="1"/>
        <end position="21"/>
    </location>
</feature>
<name>A0A5J5FSY0_9GAMM</name>
<evidence type="ECO:0000313" key="3">
    <source>
        <dbReference type="Proteomes" id="UP000335415"/>
    </source>
</evidence>
<feature type="chain" id="PRO_5023914246" evidence="1">
    <location>
        <begin position="22"/>
        <end position="329"/>
    </location>
</feature>
<gene>
    <name evidence="2" type="ORF">FJU30_23800</name>
</gene>
<reference evidence="2 3" key="1">
    <citation type="submission" date="2019-09" db="EMBL/GenBank/DDBJ databases">
        <authorList>
            <person name="Li Y."/>
        </authorList>
    </citation>
    <scope>NUCLEOTIDE SEQUENCE [LARGE SCALE GENOMIC DNA]</scope>
    <source>
        <strain evidence="2 3">L3-3HA</strain>
    </source>
</reference>
<dbReference type="AlphaFoldDB" id="A0A5J5FSY0"/>
<proteinExistence type="predicted"/>
<dbReference type="InterPro" id="IPR024291">
    <property type="entry name" value="DUF3829"/>
</dbReference>
<sequence>MEIKMGLKKKSALLASAVAIASALFITGCDNSGDNSAKNEQTEQQLVQQREIAKYNAYIDTANAFRDDLASELENHIDYMQNDAKKEDYEGYRVIGATDITRMSDDIDKAAAMSPVMDDLDAPAKAFSSALHNIQPLITELGDYVDAKGMLADKGEKARAKEKEYVALMTELINAQNKFTDAIEKRNEENLRTTMEKADKDSPEYYRAAVALYSRQVTVDAHKFYEALYANTPDKEINNDFKENIDKLAGLTQGCPAAKSEINELVANGRNAINKAQKGGYAIEGTNEVAKRVLEFSIRQNIRTDQQRFELDYSRLIGAINRPAGCGKQ</sequence>
<dbReference type="OrthoDB" id="6628078at2"/>
<accession>A0A5J5FSY0</accession>
<evidence type="ECO:0000313" key="2">
    <source>
        <dbReference type="EMBL" id="KAA8995592.1"/>
    </source>
</evidence>
<dbReference type="EMBL" id="VYKJ01000018">
    <property type="protein sequence ID" value="KAA8995592.1"/>
    <property type="molecule type" value="Genomic_DNA"/>
</dbReference>
<protein>
    <submittedName>
        <fullName evidence="2">DUF3829 domain-containing protein</fullName>
    </submittedName>
</protein>
<dbReference type="PROSITE" id="PS51257">
    <property type="entry name" value="PROKAR_LIPOPROTEIN"/>
    <property type="match status" value="1"/>
</dbReference>
<keyword evidence="3" id="KW-1185">Reference proteome</keyword>
<organism evidence="2 3">
    <name type="scientific">Affinibrenneria salicis</name>
    <dbReference type="NCBI Taxonomy" id="2590031"/>
    <lineage>
        <taxon>Bacteria</taxon>
        <taxon>Pseudomonadati</taxon>
        <taxon>Pseudomonadota</taxon>
        <taxon>Gammaproteobacteria</taxon>
        <taxon>Enterobacterales</taxon>
        <taxon>Pectobacteriaceae</taxon>
        <taxon>Affinibrenneria</taxon>
    </lineage>
</organism>